<feature type="domain" description="VOC" evidence="2">
    <location>
        <begin position="13"/>
        <end position="147"/>
    </location>
</feature>
<dbReference type="RefSeq" id="WP_311504289.1">
    <property type="nucleotide sequence ID" value="NZ_JAVRHK010000013.1"/>
</dbReference>
<dbReference type="PROSITE" id="PS51819">
    <property type="entry name" value="VOC"/>
    <property type="match status" value="1"/>
</dbReference>
<dbReference type="CDD" id="cd06587">
    <property type="entry name" value="VOC"/>
    <property type="match status" value="1"/>
</dbReference>
<dbReference type="InterPro" id="IPR029068">
    <property type="entry name" value="Glyas_Bleomycin-R_OHBP_Dase"/>
</dbReference>
<dbReference type="InterPro" id="IPR004360">
    <property type="entry name" value="Glyas_Fos-R_dOase_dom"/>
</dbReference>
<gene>
    <name evidence="3" type="ORF">RM539_15300</name>
</gene>
<dbReference type="Gene3D" id="3.10.180.10">
    <property type="entry name" value="2,3-Dihydroxybiphenyl 1,2-Dioxygenase, domain 1"/>
    <property type="match status" value="1"/>
</dbReference>
<sequence>MEEKSNSGLRTLTIYNVAFVVSDVDKAVAWYADALGFKLLAQETIPDTKGTLNMAFLEGAGIKLEILQNSENQYVESIEKDARTEAAPSVIGSKAIVFKVEDLKLATQELTQKGVDFLWKERYLAEDRLFSTIILDPDGNRINIFQSNTVA</sequence>
<dbReference type="InterPro" id="IPR051785">
    <property type="entry name" value="MMCE/EMCE_epimerase"/>
</dbReference>
<evidence type="ECO:0000259" key="2">
    <source>
        <dbReference type="PROSITE" id="PS51819"/>
    </source>
</evidence>
<dbReference type="PANTHER" id="PTHR43048:SF3">
    <property type="entry name" value="METHYLMALONYL-COA EPIMERASE, MITOCHONDRIAL"/>
    <property type="match status" value="1"/>
</dbReference>
<dbReference type="InterPro" id="IPR037523">
    <property type="entry name" value="VOC_core"/>
</dbReference>
<dbReference type="EMBL" id="JAVRHK010000013">
    <property type="protein sequence ID" value="MDT0677949.1"/>
    <property type="molecule type" value="Genomic_DNA"/>
</dbReference>
<reference evidence="3 4" key="1">
    <citation type="submission" date="2023-09" db="EMBL/GenBank/DDBJ databases">
        <authorList>
            <person name="Rey-Velasco X."/>
        </authorList>
    </citation>
    <scope>NUCLEOTIDE SEQUENCE [LARGE SCALE GENOMIC DNA]</scope>
    <source>
        <strain evidence="3 4">F117</strain>
    </source>
</reference>
<organism evidence="3 4">
    <name type="scientific">Autumnicola musiva</name>
    <dbReference type="NCBI Taxonomy" id="3075589"/>
    <lineage>
        <taxon>Bacteria</taxon>
        <taxon>Pseudomonadati</taxon>
        <taxon>Bacteroidota</taxon>
        <taxon>Flavobacteriia</taxon>
        <taxon>Flavobacteriales</taxon>
        <taxon>Flavobacteriaceae</taxon>
        <taxon>Autumnicola</taxon>
    </lineage>
</organism>
<name>A0ABU3D8U9_9FLAO</name>
<dbReference type="Pfam" id="PF00903">
    <property type="entry name" value="Glyoxalase"/>
    <property type="match status" value="1"/>
</dbReference>
<evidence type="ECO:0000256" key="1">
    <source>
        <dbReference type="ARBA" id="ARBA00022723"/>
    </source>
</evidence>
<evidence type="ECO:0000313" key="3">
    <source>
        <dbReference type="EMBL" id="MDT0677949.1"/>
    </source>
</evidence>
<dbReference type="PANTHER" id="PTHR43048">
    <property type="entry name" value="METHYLMALONYL-COA EPIMERASE"/>
    <property type="match status" value="1"/>
</dbReference>
<comment type="caution">
    <text evidence="3">The sequence shown here is derived from an EMBL/GenBank/DDBJ whole genome shotgun (WGS) entry which is preliminary data.</text>
</comment>
<proteinExistence type="predicted"/>
<protein>
    <submittedName>
        <fullName evidence="3">VOC family protein</fullName>
    </submittedName>
</protein>
<keyword evidence="1" id="KW-0479">Metal-binding</keyword>
<dbReference type="Proteomes" id="UP001262582">
    <property type="component" value="Unassembled WGS sequence"/>
</dbReference>
<dbReference type="SUPFAM" id="SSF54593">
    <property type="entry name" value="Glyoxalase/Bleomycin resistance protein/Dihydroxybiphenyl dioxygenase"/>
    <property type="match status" value="1"/>
</dbReference>
<accession>A0ABU3D8U9</accession>
<evidence type="ECO:0000313" key="4">
    <source>
        <dbReference type="Proteomes" id="UP001262582"/>
    </source>
</evidence>
<keyword evidence="4" id="KW-1185">Reference proteome</keyword>